<dbReference type="Pfam" id="PF20042">
    <property type="entry name" value="DUF6444"/>
    <property type="match status" value="1"/>
</dbReference>
<sequence>MTPTDQPPPSYEELAALVVEQASSIAQLRAELTRTREELRLAHERITELEARLAQNSANYSKPPSSDAFVKPAPISQRR</sequence>
<evidence type="ECO:0000256" key="1">
    <source>
        <dbReference type="SAM" id="MobiDB-lite"/>
    </source>
</evidence>
<feature type="region of interest" description="Disordered" evidence="1">
    <location>
        <begin position="56"/>
        <end position="79"/>
    </location>
</feature>
<reference evidence="3 4" key="1">
    <citation type="submission" date="2020-08" db="EMBL/GenBank/DDBJ databases">
        <title>Sequencing the genomes of 1000 actinobacteria strains.</title>
        <authorList>
            <person name="Klenk H.-P."/>
        </authorList>
    </citation>
    <scope>NUCLEOTIDE SEQUENCE [LARGE SCALE GENOMIC DNA]</scope>
    <source>
        <strain evidence="3 4">DSM 44598</strain>
    </source>
</reference>
<dbReference type="EMBL" id="JACHDO010000001">
    <property type="protein sequence ID" value="MBB5493585.1"/>
    <property type="molecule type" value="Genomic_DNA"/>
</dbReference>
<gene>
    <name evidence="3" type="ORF">HNR07_004722</name>
</gene>
<feature type="domain" description="DUF6444" evidence="2">
    <location>
        <begin position="8"/>
        <end position="78"/>
    </location>
</feature>
<evidence type="ECO:0000313" key="4">
    <source>
        <dbReference type="Proteomes" id="UP000579647"/>
    </source>
</evidence>
<organism evidence="3 4">
    <name type="scientific">Nocardiopsis metallicus</name>
    <dbReference type="NCBI Taxonomy" id="179819"/>
    <lineage>
        <taxon>Bacteria</taxon>
        <taxon>Bacillati</taxon>
        <taxon>Actinomycetota</taxon>
        <taxon>Actinomycetes</taxon>
        <taxon>Streptosporangiales</taxon>
        <taxon>Nocardiopsidaceae</taxon>
        <taxon>Nocardiopsis</taxon>
    </lineage>
</organism>
<dbReference type="Proteomes" id="UP000579647">
    <property type="component" value="Unassembled WGS sequence"/>
</dbReference>
<protein>
    <submittedName>
        <fullName evidence="3">Putative coiled-coil protein SlyX</fullName>
    </submittedName>
</protein>
<dbReference type="InterPro" id="IPR045618">
    <property type="entry name" value="DUF6444"/>
</dbReference>
<keyword evidence="4" id="KW-1185">Reference proteome</keyword>
<evidence type="ECO:0000259" key="2">
    <source>
        <dbReference type="Pfam" id="PF20042"/>
    </source>
</evidence>
<proteinExistence type="predicted"/>
<dbReference type="AlphaFoldDB" id="A0A840WP56"/>
<dbReference type="RefSeq" id="WP_221318907.1">
    <property type="nucleotide sequence ID" value="NZ_BAAAKM010000055.1"/>
</dbReference>
<comment type="caution">
    <text evidence="3">The sequence shown here is derived from an EMBL/GenBank/DDBJ whole genome shotgun (WGS) entry which is preliminary data.</text>
</comment>
<name>A0A840WP56_9ACTN</name>
<evidence type="ECO:0000313" key="3">
    <source>
        <dbReference type="EMBL" id="MBB5493585.1"/>
    </source>
</evidence>
<accession>A0A840WP56</accession>